<keyword evidence="9 11" id="KW-0472">Membrane</keyword>
<evidence type="ECO:0000256" key="4">
    <source>
        <dbReference type="ARBA" id="ARBA00022496"/>
    </source>
</evidence>
<keyword evidence="2 11" id="KW-0813">Transport</keyword>
<dbReference type="SUPFAM" id="SSF56935">
    <property type="entry name" value="Porins"/>
    <property type="match status" value="1"/>
</dbReference>
<keyword evidence="6" id="KW-0408">Iron</keyword>
<feature type="domain" description="TonB-dependent receptor-like beta-barrel" evidence="14">
    <location>
        <begin position="333"/>
        <end position="747"/>
    </location>
</feature>
<evidence type="ECO:0000256" key="1">
    <source>
        <dbReference type="ARBA" id="ARBA00004571"/>
    </source>
</evidence>
<dbReference type="Pfam" id="PF00593">
    <property type="entry name" value="TonB_dep_Rec_b-barrel"/>
    <property type="match status" value="1"/>
</dbReference>
<evidence type="ECO:0000256" key="7">
    <source>
        <dbReference type="ARBA" id="ARBA00023065"/>
    </source>
</evidence>
<dbReference type="InterPro" id="IPR012910">
    <property type="entry name" value="Plug_dom"/>
</dbReference>
<evidence type="ECO:0000256" key="5">
    <source>
        <dbReference type="ARBA" id="ARBA00022692"/>
    </source>
</evidence>
<evidence type="ECO:0000313" key="17">
    <source>
        <dbReference type="Proteomes" id="UP001497045"/>
    </source>
</evidence>
<dbReference type="InterPro" id="IPR039426">
    <property type="entry name" value="TonB-dep_rcpt-like"/>
</dbReference>
<dbReference type="Pfam" id="PF07715">
    <property type="entry name" value="Plug"/>
    <property type="match status" value="1"/>
</dbReference>
<evidence type="ECO:0000256" key="9">
    <source>
        <dbReference type="ARBA" id="ARBA00023136"/>
    </source>
</evidence>
<evidence type="ECO:0000256" key="6">
    <source>
        <dbReference type="ARBA" id="ARBA00023004"/>
    </source>
</evidence>
<evidence type="ECO:0000256" key="11">
    <source>
        <dbReference type="PROSITE-ProRule" id="PRU01360"/>
    </source>
</evidence>
<feature type="domain" description="TonB-dependent receptor plug" evidence="15">
    <location>
        <begin position="69"/>
        <end position="175"/>
    </location>
</feature>
<keyword evidence="10 11" id="KW-0998">Cell outer membrane</keyword>
<evidence type="ECO:0000256" key="13">
    <source>
        <dbReference type="SAM" id="SignalP"/>
    </source>
</evidence>
<comment type="similarity">
    <text evidence="11 12">Belongs to the TonB-dependent receptor family.</text>
</comment>
<dbReference type="PANTHER" id="PTHR32552:SF81">
    <property type="entry name" value="TONB-DEPENDENT OUTER MEMBRANE RECEPTOR"/>
    <property type="match status" value="1"/>
</dbReference>
<keyword evidence="8 12" id="KW-0798">TonB box</keyword>
<evidence type="ECO:0000259" key="15">
    <source>
        <dbReference type="Pfam" id="PF07715"/>
    </source>
</evidence>
<reference evidence="16 17" key="1">
    <citation type="submission" date="2024-04" db="EMBL/GenBank/DDBJ databases">
        <title>Aurantiacibacter sp. DGU6 16S ribosomal RNA gene Genome sequencing and assembly.</title>
        <authorList>
            <person name="Park S."/>
        </authorList>
    </citation>
    <scope>NUCLEOTIDE SEQUENCE [LARGE SCALE GENOMIC DNA]</scope>
    <source>
        <strain evidence="16 17">DGU6</strain>
    </source>
</reference>
<keyword evidence="16" id="KW-0675">Receptor</keyword>
<feature type="signal peptide" evidence="13">
    <location>
        <begin position="1"/>
        <end position="35"/>
    </location>
</feature>
<dbReference type="RefSeq" id="WP_341673604.1">
    <property type="nucleotide sequence ID" value="NZ_JBBYHV010000002.1"/>
</dbReference>
<evidence type="ECO:0000256" key="12">
    <source>
        <dbReference type="RuleBase" id="RU003357"/>
    </source>
</evidence>
<comment type="caution">
    <text evidence="16">The sequence shown here is derived from an EMBL/GenBank/DDBJ whole genome shotgun (WGS) entry which is preliminary data.</text>
</comment>
<dbReference type="InterPro" id="IPR000531">
    <property type="entry name" value="Beta-barrel_TonB"/>
</dbReference>
<protein>
    <submittedName>
        <fullName evidence="16">TonB-dependent receptor</fullName>
    </submittedName>
</protein>
<organism evidence="16 17">
    <name type="scientific">Aurantiacibacter gilvus</name>
    <dbReference type="NCBI Taxonomy" id="3139141"/>
    <lineage>
        <taxon>Bacteria</taxon>
        <taxon>Pseudomonadati</taxon>
        <taxon>Pseudomonadota</taxon>
        <taxon>Alphaproteobacteria</taxon>
        <taxon>Sphingomonadales</taxon>
        <taxon>Erythrobacteraceae</taxon>
        <taxon>Aurantiacibacter</taxon>
    </lineage>
</organism>
<sequence length="785" mass="84213">MILPGMASYRLNTVNSKFAALALVVAMSGTGQVHAQSQVPGTVAEHACLGQAQCDHEILVTARRQVEAVQDAGIPATVLSGDLLAGLGVTDPRDLTLLVPSLTVQPVDISTSFSIRSVGALAINAFQENAVTYNVDGIHFGRPSAPAGTLFDIERVEVLRGPQGTLYGRNATAGAVNVITRAPTLGETSANLMAELGTYSTRKLQAGATLPLGNRAAIRLAGQWSRHDGYLSDGYDDEDIAAARANLLFAPRDGMELTFSADYARIGGRGRGAVLFPSDRTPHAPSPDQLIGASDPRITNILQDRSFSLFRINPALAGFSDEQIRNLVSVPLDDGFQRSEFWGVSARLRDNLGFAELSAIVGYRKSSPDLLTYNPGFPSRIVEDSDQFTAEIQLAGDANDQLGYIAGVYVYGEDTSSFNNYDQGALANPEYRPELETRSIAGFSTLTWRLSPTLQLLAGARLTRETKSLNGLIGNRTAFNPDAPLVPITGERQDNRLTWNAGAEWNLAPSTLLYGSVSTGFKSGGFFPSSGVNQYAPETLTAFTLGSKSEFLDGSLLLNIEAFHWRYRDQQISYIGPVEVTPGNFGQAGVTVNAGDARISGAEVELAWSPSSQTLLSADIQYLDAEYRSLVYDAISAGGGPLLTTCDVADAPRQASPPARLFTVDCSGKPGLNAPRWTANLAFRHGIDLGNDLDLVLSATSRLESGSFINLDYLDDQRREAYTVTGASLELRRRGGPWSIRAFVDNIEDSTVISAGLTRPIINVSLLSVRPPRTAGIRLNLRFGN</sequence>
<dbReference type="PANTHER" id="PTHR32552">
    <property type="entry name" value="FERRICHROME IRON RECEPTOR-RELATED"/>
    <property type="match status" value="1"/>
</dbReference>
<evidence type="ECO:0000313" key="16">
    <source>
        <dbReference type="EMBL" id="MEL1251037.1"/>
    </source>
</evidence>
<dbReference type="EMBL" id="JBBYHV010000002">
    <property type="protein sequence ID" value="MEL1251037.1"/>
    <property type="molecule type" value="Genomic_DNA"/>
</dbReference>
<evidence type="ECO:0000256" key="3">
    <source>
        <dbReference type="ARBA" id="ARBA00022452"/>
    </source>
</evidence>
<evidence type="ECO:0000259" key="14">
    <source>
        <dbReference type="Pfam" id="PF00593"/>
    </source>
</evidence>
<dbReference type="InterPro" id="IPR036942">
    <property type="entry name" value="Beta-barrel_TonB_sf"/>
</dbReference>
<keyword evidence="3 11" id="KW-1134">Transmembrane beta strand</keyword>
<proteinExistence type="inferred from homology"/>
<dbReference type="Gene3D" id="2.40.170.20">
    <property type="entry name" value="TonB-dependent receptor, beta-barrel domain"/>
    <property type="match status" value="1"/>
</dbReference>
<name>A0ABU9IFU8_9SPHN</name>
<evidence type="ECO:0000256" key="8">
    <source>
        <dbReference type="ARBA" id="ARBA00023077"/>
    </source>
</evidence>
<keyword evidence="17" id="KW-1185">Reference proteome</keyword>
<keyword evidence="13" id="KW-0732">Signal</keyword>
<evidence type="ECO:0000256" key="2">
    <source>
        <dbReference type="ARBA" id="ARBA00022448"/>
    </source>
</evidence>
<comment type="subcellular location">
    <subcellularLocation>
        <location evidence="1 11">Cell outer membrane</location>
        <topology evidence="1 11">Multi-pass membrane protein</topology>
    </subcellularLocation>
</comment>
<evidence type="ECO:0000256" key="10">
    <source>
        <dbReference type="ARBA" id="ARBA00023237"/>
    </source>
</evidence>
<keyword evidence="7" id="KW-0406">Ion transport</keyword>
<feature type="chain" id="PRO_5047142585" evidence="13">
    <location>
        <begin position="36"/>
        <end position="785"/>
    </location>
</feature>
<gene>
    <name evidence="16" type="ORF">AAEO60_10165</name>
</gene>
<accession>A0ABU9IFU8</accession>
<dbReference type="PROSITE" id="PS52016">
    <property type="entry name" value="TONB_DEPENDENT_REC_3"/>
    <property type="match status" value="1"/>
</dbReference>
<keyword evidence="4" id="KW-0410">Iron transport</keyword>
<keyword evidence="5 11" id="KW-0812">Transmembrane</keyword>
<dbReference type="Proteomes" id="UP001497045">
    <property type="component" value="Unassembled WGS sequence"/>
</dbReference>